<evidence type="ECO:0000313" key="2">
    <source>
        <dbReference type="Proteomes" id="UP000254031"/>
    </source>
</evidence>
<dbReference type="Proteomes" id="UP000254031">
    <property type="component" value="Unassembled WGS sequence"/>
</dbReference>
<sequence>MNRTFALNKIAVERCKQDFPDCYHFKKLMAEECTELADRLKMGLVLMAELKTTSTLTSDQNRHFKAFRNGAKYLIKQLE</sequence>
<organism evidence="1 2">
    <name type="scientific">Mannheimia haemolytica</name>
    <name type="common">Pasteurella haemolytica</name>
    <dbReference type="NCBI Taxonomy" id="75985"/>
    <lineage>
        <taxon>Bacteria</taxon>
        <taxon>Pseudomonadati</taxon>
        <taxon>Pseudomonadota</taxon>
        <taxon>Gammaproteobacteria</taxon>
        <taxon>Pasteurellales</taxon>
        <taxon>Pasteurellaceae</taxon>
        <taxon>Mannheimia</taxon>
    </lineage>
</organism>
<dbReference type="RefSeq" id="WP_006250890.1">
    <property type="nucleotide sequence ID" value="NZ_CP017484.1"/>
</dbReference>
<proteinExistence type="predicted"/>
<dbReference type="EMBL" id="UGPL01000006">
    <property type="protein sequence ID" value="STY66710.1"/>
    <property type="molecule type" value="Genomic_DNA"/>
</dbReference>
<dbReference type="AlphaFoldDB" id="A0A378NE93"/>
<name>A0A378NE93_MANHA</name>
<reference evidence="1 2" key="1">
    <citation type="submission" date="2018-06" db="EMBL/GenBank/DDBJ databases">
        <authorList>
            <consortium name="Pathogen Informatics"/>
            <person name="Doyle S."/>
        </authorList>
    </citation>
    <scope>NUCLEOTIDE SEQUENCE [LARGE SCALE GENOMIC DNA]</scope>
    <source>
        <strain evidence="1 2">NCTC9380</strain>
    </source>
</reference>
<accession>A0A378NE93</accession>
<protein>
    <recommendedName>
        <fullName evidence="3">Four helix bundle protein</fullName>
    </recommendedName>
</protein>
<evidence type="ECO:0000313" key="1">
    <source>
        <dbReference type="EMBL" id="STY66710.1"/>
    </source>
</evidence>
<evidence type="ECO:0008006" key="3">
    <source>
        <dbReference type="Google" id="ProtNLM"/>
    </source>
</evidence>
<gene>
    <name evidence="1" type="ORF">NCTC9380_02035</name>
</gene>